<sequence>MSDFLHWAWERHANPLSWYIRPLFFLPLAYFSWRRRPWGLALTLVALLTSFFWFPAPERPDPRIQGVLDMEREFLTHPDIFQIVMLSLAPLLLAAFCAALWHRSLVWGVVVFDAAALGKIAWAVSEAGSDGAATYVPVGGGALAVTVLLLVVARRKRPGPAPVRPTG</sequence>
<reference evidence="2 3" key="1">
    <citation type="submission" date="2024-09" db="EMBL/GenBank/DDBJ databases">
        <title>The Natural Products Discovery Center: Release of the First 8490 Sequenced Strains for Exploring Actinobacteria Biosynthetic Diversity.</title>
        <authorList>
            <person name="Kalkreuter E."/>
            <person name="Kautsar S.A."/>
            <person name="Yang D."/>
            <person name="Bader C.D."/>
            <person name="Teijaro C.N."/>
            <person name="Fluegel L."/>
            <person name="Davis C.M."/>
            <person name="Simpson J.R."/>
            <person name="Lauterbach L."/>
            <person name="Steele A.D."/>
            <person name="Gui C."/>
            <person name="Meng S."/>
            <person name="Li G."/>
            <person name="Viehrig K."/>
            <person name="Ye F."/>
            <person name="Su P."/>
            <person name="Kiefer A.F."/>
            <person name="Nichols A."/>
            <person name="Cepeda A.J."/>
            <person name="Yan W."/>
            <person name="Fan B."/>
            <person name="Jiang Y."/>
            <person name="Adhikari A."/>
            <person name="Zheng C.-J."/>
            <person name="Schuster L."/>
            <person name="Cowan T.M."/>
            <person name="Smanski M.J."/>
            <person name="Chevrette M.G."/>
            <person name="De Carvalho L.P.S."/>
            <person name="Shen B."/>
        </authorList>
    </citation>
    <scope>NUCLEOTIDE SEQUENCE [LARGE SCALE GENOMIC DNA]</scope>
    <source>
        <strain evidence="2 3">NPDC058546</strain>
    </source>
</reference>
<feature type="transmembrane region" description="Helical" evidence="1">
    <location>
        <begin position="16"/>
        <end position="33"/>
    </location>
</feature>
<proteinExistence type="predicted"/>
<feature type="transmembrane region" description="Helical" evidence="1">
    <location>
        <begin position="80"/>
        <end position="98"/>
    </location>
</feature>
<keyword evidence="1" id="KW-1133">Transmembrane helix</keyword>
<dbReference type="Proteomes" id="UP001598251">
    <property type="component" value="Unassembled WGS sequence"/>
</dbReference>
<protein>
    <submittedName>
        <fullName evidence="2">Uncharacterized protein</fullName>
    </submittedName>
</protein>
<gene>
    <name evidence="2" type="ORF">ACFWSS_22330</name>
</gene>
<keyword evidence="1" id="KW-0812">Transmembrane</keyword>
<dbReference type="RefSeq" id="WP_280929274.1">
    <property type="nucleotide sequence ID" value="NZ_JBHXLY010000038.1"/>
</dbReference>
<evidence type="ECO:0000256" key="1">
    <source>
        <dbReference type="SAM" id="Phobius"/>
    </source>
</evidence>
<name>A0ABW6ENR6_9ACTN</name>
<comment type="caution">
    <text evidence="2">The sequence shown here is derived from an EMBL/GenBank/DDBJ whole genome shotgun (WGS) entry which is preliminary data.</text>
</comment>
<feature type="transmembrane region" description="Helical" evidence="1">
    <location>
        <begin position="105"/>
        <end position="122"/>
    </location>
</feature>
<keyword evidence="1" id="KW-0472">Membrane</keyword>
<feature type="transmembrane region" description="Helical" evidence="1">
    <location>
        <begin position="38"/>
        <end position="56"/>
    </location>
</feature>
<organism evidence="2 3">
    <name type="scientific">Streptomyces sindenensis</name>
    <dbReference type="NCBI Taxonomy" id="67363"/>
    <lineage>
        <taxon>Bacteria</taxon>
        <taxon>Bacillati</taxon>
        <taxon>Actinomycetota</taxon>
        <taxon>Actinomycetes</taxon>
        <taxon>Kitasatosporales</taxon>
        <taxon>Streptomycetaceae</taxon>
        <taxon>Streptomyces</taxon>
    </lineage>
</organism>
<dbReference type="EMBL" id="JBHXOF010000014">
    <property type="protein sequence ID" value="MFD4215616.1"/>
    <property type="molecule type" value="Genomic_DNA"/>
</dbReference>
<keyword evidence="3" id="KW-1185">Reference proteome</keyword>
<evidence type="ECO:0000313" key="2">
    <source>
        <dbReference type="EMBL" id="MFD4215616.1"/>
    </source>
</evidence>
<feature type="transmembrane region" description="Helical" evidence="1">
    <location>
        <begin position="134"/>
        <end position="153"/>
    </location>
</feature>
<evidence type="ECO:0000313" key="3">
    <source>
        <dbReference type="Proteomes" id="UP001598251"/>
    </source>
</evidence>
<accession>A0ABW6ENR6</accession>